<feature type="active site" description="Proton donor/acceptor" evidence="12 14">
    <location>
        <position position="144"/>
    </location>
</feature>
<accession>A0A369KWG2</accession>
<dbReference type="InterPro" id="IPR020625">
    <property type="entry name" value="Schiff_base-form_aldolases_AS"/>
</dbReference>
<dbReference type="GO" id="GO:0009089">
    <property type="term" value="P:lysine biosynthetic process via diaminopimelate"/>
    <property type="evidence" value="ECO:0007669"/>
    <property type="project" value="UniProtKB-UniRule"/>
</dbReference>
<reference evidence="16" key="1">
    <citation type="submission" date="2018-04" db="EMBL/GenBank/DDBJ databases">
        <title>Draft genome sequence of the Candidatus Spirobacillus cienkowskii, a pathogen of freshwater Daphnia species, reconstructed from hemolymph metagenomic reads.</title>
        <authorList>
            <person name="Bresciani L."/>
            <person name="Lemos L.N."/>
            <person name="Wale N."/>
            <person name="Lin J.Y."/>
            <person name="Fernandes G.R."/>
            <person name="Duffy M.A."/>
            <person name="Rodrigues J.M."/>
        </authorList>
    </citation>
    <scope>NUCLEOTIDE SEQUENCE [LARGE SCALE GENOMIC DNA]</scope>
    <source>
        <strain evidence="16">Binning01</strain>
    </source>
</reference>
<dbReference type="GO" id="GO:0019877">
    <property type="term" value="P:diaminopimelate biosynthetic process"/>
    <property type="evidence" value="ECO:0007669"/>
    <property type="project" value="UniProtKB-UniRule"/>
</dbReference>
<dbReference type="NCBIfam" id="TIGR00674">
    <property type="entry name" value="dapA"/>
    <property type="match status" value="1"/>
</dbReference>
<feature type="active site" description="Schiff-base intermediate with substrate" evidence="12 14">
    <location>
        <position position="173"/>
    </location>
</feature>
<feature type="binding site" evidence="12 15">
    <location>
        <position position="49"/>
    </location>
    <ligand>
        <name>pyruvate</name>
        <dbReference type="ChEBI" id="CHEBI:15361"/>
    </ligand>
</feature>
<dbReference type="GO" id="GO:0005829">
    <property type="term" value="C:cytosol"/>
    <property type="evidence" value="ECO:0007669"/>
    <property type="project" value="TreeGrafter"/>
</dbReference>
<comment type="pathway">
    <text evidence="2 12">Amino-acid biosynthesis; L-lysine biosynthesis via DAP pathway; (S)-tetrahydrodipicolinate from L-aspartate: step 3/4.</text>
</comment>
<protein>
    <recommendedName>
        <fullName evidence="4 12">4-hydroxy-tetrahydrodipicolinate synthase</fullName>
        <shortName evidence="12">HTPA synthase</shortName>
        <ecNumber evidence="4 12">4.3.3.7</ecNumber>
    </recommendedName>
</protein>
<dbReference type="Pfam" id="PF00701">
    <property type="entry name" value="DHDPS"/>
    <property type="match status" value="1"/>
</dbReference>
<evidence type="ECO:0000256" key="15">
    <source>
        <dbReference type="PIRSR" id="PIRSR001365-2"/>
    </source>
</evidence>
<comment type="subcellular location">
    <subcellularLocation>
        <location evidence="12">Cytoplasm</location>
    </subcellularLocation>
</comment>
<keyword evidence="9 12" id="KW-0456">Lyase</keyword>
<keyword evidence="6 12" id="KW-0028">Amino-acid biosynthesis</keyword>
<evidence type="ECO:0000256" key="9">
    <source>
        <dbReference type="ARBA" id="ARBA00023239"/>
    </source>
</evidence>
<comment type="caution">
    <text evidence="16">The sequence shown here is derived from an EMBL/GenBank/DDBJ whole genome shotgun (WGS) entry which is preliminary data.</text>
</comment>
<dbReference type="PROSITE" id="PS00666">
    <property type="entry name" value="DHDPS_2"/>
    <property type="match status" value="1"/>
</dbReference>
<dbReference type="Gene3D" id="3.20.20.70">
    <property type="entry name" value="Aldolase class I"/>
    <property type="match status" value="1"/>
</dbReference>
<keyword evidence="7 12" id="KW-0220">Diaminopimelate biosynthesis</keyword>
<dbReference type="PROSITE" id="PS00665">
    <property type="entry name" value="DHDPS_1"/>
    <property type="match status" value="1"/>
</dbReference>
<dbReference type="PIRSF" id="PIRSF001365">
    <property type="entry name" value="DHDPS"/>
    <property type="match status" value="1"/>
</dbReference>
<comment type="subunit">
    <text evidence="12">Homotetramer; dimer of dimers.</text>
</comment>
<organism evidence="16 17">
    <name type="scientific">Spirobacillus cienkowskii</name>
    <dbReference type="NCBI Taxonomy" id="495820"/>
    <lineage>
        <taxon>Bacteria</taxon>
        <taxon>Pseudomonadati</taxon>
        <taxon>Bdellovibrionota</taxon>
        <taxon>Oligoflexia</taxon>
        <taxon>Silvanigrellales</taxon>
        <taxon>Spirobacillus</taxon>
    </lineage>
</organism>
<dbReference type="HAMAP" id="MF_00418">
    <property type="entry name" value="DapA"/>
    <property type="match status" value="1"/>
</dbReference>
<dbReference type="SUPFAM" id="SSF51569">
    <property type="entry name" value="Aldolase"/>
    <property type="match status" value="1"/>
</dbReference>
<dbReference type="PRINTS" id="PR00146">
    <property type="entry name" value="DHPICSNTHASE"/>
</dbReference>
<evidence type="ECO:0000256" key="7">
    <source>
        <dbReference type="ARBA" id="ARBA00022915"/>
    </source>
</evidence>
<evidence type="ECO:0000256" key="14">
    <source>
        <dbReference type="PIRSR" id="PIRSR001365-1"/>
    </source>
</evidence>
<feature type="site" description="Part of a proton relay during catalysis" evidence="12">
    <location>
        <position position="48"/>
    </location>
</feature>
<evidence type="ECO:0000256" key="6">
    <source>
        <dbReference type="ARBA" id="ARBA00022605"/>
    </source>
</evidence>
<dbReference type="PANTHER" id="PTHR12128:SF66">
    <property type="entry name" value="4-HYDROXY-2-OXOGLUTARATE ALDOLASE, MITOCHONDRIAL"/>
    <property type="match status" value="1"/>
</dbReference>
<dbReference type="SMART" id="SM01130">
    <property type="entry name" value="DHDPS"/>
    <property type="match status" value="1"/>
</dbReference>
<dbReference type="UniPathway" id="UPA00034">
    <property type="reaction ID" value="UER00017"/>
</dbReference>
<comment type="function">
    <text evidence="1 12">Catalyzes the condensation of (S)-aspartate-beta-semialdehyde [(S)-ASA] and pyruvate to 4-hydroxy-tetrahydrodipicolinate (HTPA).</text>
</comment>
<evidence type="ECO:0000256" key="8">
    <source>
        <dbReference type="ARBA" id="ARBA00023154"/>
    </source>
</evidence>
<evidence type="ECO:0000256" key="13">
    <source>
        <dbReference type="PIRNR" id="PIRNR001365"/>
    </source>
</evidence>
<dbReference type="InterPro" id="IPR020624">
    <property type="entry name" value="Schiff_base-form_aldolases_CS"/>
</dbReference>
<dbReference type="InterPro" id="IPR005263">
    <property type="entry name" value="DapA"/>
</dbReference>
<feature type="binding site" evidence="12 15">
    <location>
        <position position="219"/>
    </location>
    <ligand>
        <name>pyruvate</name>
        <dbReference type="ChEBI" id="CHEBI:15361"/>
    </ligand>
</feature>
<evidence type="ECO:0000256" key="10">
    <source>
        <dbReference type="ARBA" id="ARBA00023270"/>
    </source>
</evidence>
<evidence type="ECO:0000256" key="11">
    <source>
        <dbReference type="ARBA" id="ARBA00047836"/>
    </source>
</evidence>
<evidence type="ECO:0000256" key="5">
    <source>
        <dbReference type="ARBA" id="ARBA00022490"/>
    </source>
</evidence>
<comment type="similarity">
    <text evidence="3 12 13">Belongs to the DapA family.</text>
</comment>
<keyword evidence="5 12" id="KW-0963">Cytoplasm</keyword>
<keyword evidence="10 12" id="KW-0704">Schiff base</keyword>
<dbReference type="CDD" id="cd00950">
    <property type="entry name" value="DHDPS"/>
    <property type="match status" value="1"/>
</dbReference>
<evidence type="ECO:0000256" key="2">
    <source>
        <dbReference type="ARBA" id="ARBA00005120"/>
    </source>
</evidence>
<proteinExistence type="inferred from homology"/>
<evidence type="ECO:0000313" key="16">
    <source>
        <dbReference type="EMBL" id="RDB35526.1"/>
    </source>
</evidence>
<sequence length="313" mass="34106">MSHKPFTGVMTAIVTPFDKYGEVDFQSFDKLIAYQKAAGIHGIVVLGTTGENAALTEQESESIVLAALNHQDDHFHVYVGTGTNYTKTTIDKSIKYSQIKNTNNNSPNGVMVVTPYYNKPSQHCLIKHYGEVALALKNTPICIYNVPSRTGVNILPGTLATIASENENIVAIKEAAGNVNAIVEMKNALKESNKNNVRILSGDDATYAPALLCGAEGVISVTSHIIPNALLQILQNFHNNNLIEMQKIHLATYCINSGIFSVPNPIGVKWMLSHLGLCGPNLRAPLYPAISQEETILKSILEQLKQNQVQILL</sequence>
<evidence type="ECO:0000256" key="12">
    <source>
        <dbReference type="HAMAP-Rule" id="MF_00418"/>
    </source>
</evidence>
<evidence type="ECO:0000256" key="1">
    <source>
        <dbReference type="ARBA" id="ARBA00003294"/>
    </source>
</evidence>
<dbReference type="InterPro" id="IPR002220">
    <property type="entry name" value="DapA-like"/>
</dbReference>
<dbReference type="AlphaFoldDB" id="A0A369KWG2"/>
<comment type="catalytic activity">
    <reaction evidence="11 12">
        <text>L-aspartate 4-semialdehyde + pyruvate = (2S,4S)-4-hydroxy-2,3,4,5-tetrahydrodipicolinate + H2O + H(+)</text>
        <dbReference type="Rhea" id="RHEA:34171"/>
        <dbReference type="ChEBI" id="CHEBI:15361"/>
        <dbReference type="ChEBI" id="CHEBI:15377"/>
        <dbReference type="ChEBI" id="CHEBI:15378"/>
        <dbReference type="ChEBI" id="CHEBI:67139"/>
        <dbReference type="ChEBI" id="CHEBI:537519"/>
        <dbReference type="EC" id="4.3.3.7"/>
    </reaction>
</comment>
<dbReference type="InterPro" id="IPR013785">
    <property type="entry name" value="Aldolase_TIM"/>
</dbReference>
<comment type="caution">
    <text evidence="12">Was originally thought to be a dihydrodipicolinate synthase (DHDPS), catalyzing the condensation of (S)-aspartate-beta-semialdehyde [(S)-ASA] and pyruvate to dihydrodipicolinate (DHDP). However, it was shown in E.coli that the product of the enzymatic reaction is not dihydrodipicolinate but in fact (4S)-4-hydroxy-2,3,4,5-tetrahydro-(2S)-dipicolinic acid (HTPA), and that the consecutive dehydration reaction leading to DHDP is not spontaneous but catalyzed by DapB.</text>
</comment>
<keyword evidence="17" id="KW-1185">Reference proteome</keyword>
<keyword evidence="8 12" id="KW-0457">Lysine biosynthesis</keyword>
<evidence type="ECO:0000256" key="4">
    <source>
        <dbReference type="ARBA" id="ARBA00012086"/>
    </source>
</evidence>
<feature type="site" description="Part of a proton relay during catalysis" evidence="12">
    <location>
        <position position="117"/>
    </location>
</feature>
<dbReference type="PANTHER" id="PTHR12128">
    <property type="entry name" value="DIHYDRODIPICOLINATE SYNTHASE"/>
    <property type="match status" value="1"/>
</dbReference>
<dbReference type="Proteomes" id="UP000253934">
    <property type="component" value="Unassembled WGS sequence"/>
</dbReference>
<evidence type="ECO:0000256" key="3">
    <source>
        <dbReference type="ARBA" id="ARBA00007592"/>
    </source>
</evidence>
<dbReference type="EMBL" id="QOVW01000083">
    <property type="protein sequence ID" value="RDB35526.1"/>
    <property type="molecule type" value="Genomic_DNA"/>
</dbReference>
<name>A0A369KWG2_9BACT</name>
<dbReference type="EC" id="4.3.3.7" evidence="4 12"/>
<dbReference type="GO" id="GO:0008840">
    <property type="term" value="F:4-hydroxy-tetrahydrodipicolinate synthase activity"/>
    <property type="evidence" value="ECO:0007669"/>
    <property type="project" value="UniProtKB-UniRule"/>
</dbReference>
<gene>
    <name evidence="12" type="primary">dapA</name>
    <name evidence="16" type="ORF">DCC88_09830</name>
</gene>
<evidence type="ECO:0000313" key="17">
    <source>
        <dbReference type="Proteomes" id="UP000253934"/>
    </source>
</evidence>